<dbReference type="AlphaFoldDB" id="A0A6A4VDC3"/>
<dbReference type="GO" id="GO:0004674">
    <property type="term" value="F:protein serine/threonine kinase activity"/>
    <property type="evidence" value="ECO:0007669"/>
    <property type="project" value="UniProtKB-KW"/>
</dbReference>
<evidence type="ECO:0000256" key="10">
    <source>
        <dbReference type="PROSITE-ProRule" id="PRU10141"/>
    </source>
</evidence>
<dbReference type="InterPro" id="IPR000719">
    <property type="entry name" value="Prot_kinase_dom"/>
</dbReference>
<evidence type="ECO:0000313" key="13">
    <source>
        <dbReference type="EMBL" id="KAF0294367.1"/>
    </source>
</evidence>
<organism evidence="13 14">
    <name type="scientific">Amphibalanus amphitrite</name>
    <name type="common">Striped barnacle</name>
    <name type="synonym">Balanus amphitrite</name>
    <dbReference type="NCBI Taxonomy" id="1232801"/>
    <lineage>
        <taxon>Eukaryota</taxon>
        <taxon>Metazoa</taxon>
        <taxon>Ecdysozoa</taxon>
        <taxon>Arthropoda</taxon>
        <taxon>Crustacea</taxon>
        <taxon>Multicrustacea</taxon>
        <taxon>Cirripedia</taxon>
        <taxon>Thoracica</taxon>
        <taxon>Thoracicalcarea</taxon>
        <taxon>Balanomorpha</taxon>
        <taxon>Balanoidea</taxon>
        <taxon>Balanidae</taxon>
        <taxon>Amphibalaninae</taxon>
        <taxon>Amphibalanus</taxon>
    </lineage>
</organism>
<evidence type="ECO:0000256" key="7">
    <source>
        <dbReference type="ARBA" id="ARBA00022840"/>
    </source>
</evidence>
<keyword evidence="3" id="KW-0723">Serine/threonine-protein kinase</keyword>
<dbReference type="Gene3D" id="3.30.200.20">
    <property type="entry name" value="Phosphorylase Kinase, domain 1"/>
    <property type="match status" value="1"/>
</dbReference>
<keyword evidence="4" id="KW-0808">Transferase</keyword>
<feature type="compositionally biased region" description="Basic and acidic residues" evidence="11">
    <location>
        <begin position="274"/>
        <end position="290"/>
    </location>
</feature>
<evidence type="ECO:0000256" key="2">
    <source>
        <dbReference type="ARBA" id="ARBA00012513"/>
    </source>
</evidence>
<dbReference type="Pfam" id="PF00069">
    <property type="entry name" value="Pkinase"/>
    <property type="match status" value="2"/>
</dbReference>
<dbReference type="EMBL" id="VIIS01001691">
    <property type="protein sequence ID" value="KAF0294367.1"/>
    <property type="molecule type" value="Genomic_DNA"/>
</dbReference>
<feature type="compositionally biased region" description="Basic and acidic residues" evidence="11">
    <location>
        <begin position="305"/>
        <end position="316"/>
    </location>
</feature>
<dbReference type="PANTHER" id="PTHR44899">
    <property type="entry name" value="CAMK FAMILY PROTEIN KINASE"/>
    <property type="match status" value="1"/>
</dbReference>
<comment type="caution">
    <text evidence="13">The sequence shown here is derived from an EMBL/GenBank/DDBJ whole genome shotgun (WGS) entry which is preliminary data.</text>
</comment>
<comment type="catalytic activity">
    <reaction evidence="8">
        <text>L-threonyl-[protein] + ATP = O-phospho-L-threonyl-[protein] + ADP + H(+)</text>
        <dbReference type="Rhea" id="RHEA:46608"/>
        <dbReference type="Rhea" id="RHEA-COMP:11060"/>
        <dbReference type="Rhea" id="RHEA-COMP:11605"/>
        <dbReference type="ChEBI" id="CHEBI:15378"/>
        <dbReference type="ChEBI" id="CHEBI:30013"/>
        <dbReference type="ChEBI" id="CHEBI:30616"/>
        <dbReference type="ChEBI" id="CHEBI:61977"/>
        <dbReference type="ChEBI" id="CHEBI:456216"/>
        <dbReference type="EC" id="2.7.11.1"/>
    </reaction>
</comment>
<dbReference type="PROSITE" id="PS00107">
    <property type="entry name" value="PROTEIN_KINASE_ATP"/>
    <property type="match status" value="1"/>
</dbReference>
<feature type="domain" description="Protein kinase" evidence="12">
    <location>
        <begin position="25"/>
        <end position="243"/>
    </location>
</feature>
<name>A0A6A4VDC3_AMPAM</name>
<evidence type="ECO:0000313" key="14">
    <source>
        <dbReference type="Proteomes" id="UP000440578"/>
    </source>
</evidence>
<keyword evidence="7 10" id="KW-0067">ATP-binding</keyword>
<evidence type="ECO:0000256" key="1">
    <source>
        <dbReference type="ARBA" id="ARBA00010886"/>
    </source>
</evidence>
<dbReference type="PROSITE" id="PS50011">
    <property type="entry name" value="PROTEIN_KINASE_DOM"/>
    <property type="match status" value="1"/>
</dbReference>
<comment type="catalytic activity">
    <reaction evidence="9">
        <text>L-seryl-[protein] + ATP = O-phospho-L-seryl-[protein] + ADP + H(+)</text>
        <dbReference type="Rhea" id="RHEA:17989"/>
        <dbReference type="Rhea" id="RHEA-COMP:9863"/>
        <dbReference type="Rhea" id="RHEA-COMP:11604"/>
        <dbReference type="ChEBI" id="CHEBI:15378"/>
        <dbReference type="ChEBI" id="CHEBI:29999"/>
        <dbReference type="ChEBI" id="CHEBI:30616"/>
        <dbReference type="ChEBI" id="CHEBI:83421"/>
        <dbReference type="ChEBI" id="CHEBI:456216"/>
        <dbReference type="EC" id="2.7.11.1"/>
    </reaction>
</comment>
<evidence type="ECO:0000256" key="5">
    <source>
        <dbReference type="ARBA" id="ARBA00022741"/>
    </source>
</evidence>
<accession>A0A6A4VDC3</accession>
<protein>
    <recommendedName>
        <fullName evidence="2">non-specific serine/threonine protein kinase</fullName>
        <ecNumber evidence="2">2.7.11.1</ecNumber>
    </recommendedName>
</protein>
<keyword evidence="6 13" id="KW-0418">Kinase</keyword>
<dbReference type="PANTHER" id="PTHR44899:SF3">
    <property type="entry name" value="SERINE_THREONINE-PROTEIN KINASE NEK1"/>
    <property type="match status" value="1"/>
</dbReference>
<dbReference type="InterPro" id="IPR017441">
    <property type="entry name" value="Protein_kinase_ATP_BS"/>
</dbReference>
<feature type="region of interest" description="Disordered" evidence="11">
    <location>
        <begin position="1"/>
        <end position="20"/>
    </location>
</feature>
<dbReference type="InterPro" id="IPR011009">
    <property type="entry name" value="Kinase-like_dom_sf"/>
</dbReference>
<evidence type="ECO:0000256" key="6">
    <source>
        <dbReference type="ARBA" id="ARBA00022777"/>
    </source>
</evidence>
<evidence type="ECO:0000256" key="8">
    <source>
        <dbReference type="ARBA" id="ARBA00047899"/>
    </source>
</evidence>
<dbReference type="SMART" id="SM00220">
    <property type="entry name" value="S_TKc"/>
    <property type="match status" value="1"/>
</dbReference>
<dbReference type="Gene3D" id="1.10.510.10">
    <property type="entry name" value="Transferase(Phosphotransferase) domain 1"/>
    <property type="match status" value="1"/>
</dbReference>
<evidence type="ECO:0000256" key="4">
    <source>
        <dbReference type="ARBA" id="ARBA00022679"/>
    </source>
</evidence>
<evidence type="ECO:0000256" key="3">
    <source>
        <dbReference type="ARBA" id="ARBA00022527"/>
    </source>
</evidence>
<keyword evidence="14" id="KW-1185">Reference proteome</keyword>
<evidence type="ECO:0000259" key="12">
    <source>
        <dbReference type="PROSITE" id="PS50011"/>
    </source>
</evidence>
<comment type="similarity">
    <text evidence="1">Belongs to the protein kinase superfamily. NEK Ser/Thr protein kinase family. NIMA subfamily.</text>
</comment>
<dbReference type="GO" id="GO:0005524">
    <property type="term" value="F:ATP binding"/>
    <property type="evidence" value="ECO:0007669"/>
    <property type="project" value="UniProtKB-UniRule"/>
</dbReference>
<keyword evidence="5 10" id="KW-0547">Nucleotide-binding</keyword>
<dbReference type="Proteomes" id="UP000440578">
    <property type="component" value="Unassembled WGS sequence"/>
</dbReference>
<gene>
    <name evidence="13" type="primary">NEK1_0</name>
    <name evidence="13" type="ORF">FJT64_007926</name>
</gene>
<feature type="compositionally biased region" description="Low complexity" evidence="11">
    <location>
        <begin position="10"/>
        <end position="20"/>
    </location>
</feature>
<dbReference type="SUPFAM" id="SSF56112">
    <property type="entry name" value="Protein kinase-like (PK-like)"/>
    <property type="match status" value="1"/>
</dbReference>
<dbReference type="OrthoDB" id="248923at2759"/>
<feature type="binding site" evidence="10">
    <location>
        <position position="54"/>
    </location>
    <ligand>
        <name>ATP</name>
        <dbReference type="ChEBI" id="CHEBI:30616"/>
    </ligand>
</feature>
<evidence type="ECO:0000256" key="11">
    <source>
        <dbReference type="SAM" id="MobiDB-lite"/>
    </source>
</evidence>
<dbReference type="CDD" id="cd08215">
    <property type="entry name" value="STKc_Nek"/>
    <property type="match status" value="1"/>
</dbReference>
<reference evidence="13 14" key="1">
    <citation type="submission" date="2019-07" db="EMBL/GenBank/DDBJ databases">
        <title>Draft genome assembly of a fouling barnacle, Amphibalanus amphitrite (Darwin, 1854): The first reference genome for Thecostraca.</title>
        <authorList>
            <person name="Kim W."/>
        </authorList>
    </citation>
    <scope>NUCLEOTIDE SEQUENCE [LARGE SCALE GENOMIC DNA]</scope>
    <source>
        <strain evidence="13">SNU_AA5</strain>
        <tissue evidence="13">Soma without cirri and trophi</tissue>
    </source>
</reference>
<dbReference type="InterPro" id="IPR051131">
    <property type="entry name" value="NEK_Ser/Thr_kinase_NIMA"/>
</dbReference>
<sequence>MSGGGGGGSSSSSTGAGSSGSAARYERLEQIGSGTFGHAWLVRSRASGRQYVVKEIKVTALPEQEREQSVNEVAILSQCKHVNIIRYKEAFIDQLTGSLNIVMEYADGDLKTQNIFLTSENLVKVGDFGIARTLRSTQELATTAIGTPYYLSPEICQRQPYNHKSDQWAVGCIVYEMCCLTHPFNASSFENLVLKILQARYSPIPSHYSLLLRDLVTVLLRTQPERRPSAEQVLMIPALKPYVDSYVEWQNAAMSPRGSHRATGSSAPGSSNGSDDRDRSVRRTRSERGQIETGMGGRGQTPGIERSDKDGWTRPV</sequence>
<dbReference type="EC" id="2.7.11.1" evidence="2"/>
<evidence type="ECO:0000256" key="9">
    <source>
        <dbReference type="ARBA" id="ARBA00048679"/>
    </source>
</evidence>
<dbReference type="FunFam" id="3.30.200.20:FF:000097">
    <property type="entry name" value="Probable serine/threonine-protein kinase nek1"/>
    <property type="match status" value="1"/>
</dbReference>
<proteinExistence type="inferred from homology"/>
<feature type="region of interest" description="Disordered" evidence="11">
    <location>
        <begin position="254"/>
        <end position="316"/>
    </location>
</feature>